<evidence type="ECO:0000256" key="1">
    <source>
        <dbReference type="SAM" id="Coils"/>
    </source>
</evidence>
<feature type="coiled-coil region" evidence="1">
    <location>
        <begin position="301"/>
        <end position="328"/>
    </location>
</feature>
<feature type="transmembrane region" description="Helical" evidence="2">
    <location>
        <begin position="265"/>
        <end position="287"/>
    </location>
</feature>
<dbReference type="RefSeq" id="WP_151968048.1">
    <property type="nucleotide sequence ID" value="NZ_AP019860.1"/>
</dbReference>
<dbReference type="AlphaFoldDB" id="A0A5S9INM3"/>
<keyword evidence="2" id="KW-1133">Transmembrane helix</keyword>
<dbReference type="KEGG" id="uam:UABAM_02220"/>
<keyword evidence="2" id="KW-0812">Transmembrane</keyword>
<dbReference type="Proteomes" id="UP000326354">
    <property type="component" value="Chromosome"/>
</dbReference>
<proteinExistence type="predicted"/>
<sequence>MKNLTYSECRNFIKGITQVAVYENKNAINLPELIDKYGLQSKILIISGDNKQAVLFPFGNKYWVIYFYKNKFYKEKHVTSPLRYQSKNYSVSCYQVSLNELIIWFDSHRYMQEQINLSREDSEILSRHNIKVEKKKTTRKFLFDAYAKTITGKEQVLPDVKKVVDKYSKPIEPLLMVFEQESKKDDIEINEHDSAVFTRYGFHVDCGKTKYKTLCDQVRKCSTDGKLGVTVSPEDLAVFRKYGITFAPSGEAKGKIRLPVTPSMLFKRFVISVIFLAILGGVTWHFYGPAIRYYFGQQTYKIRANLDAANAKQELKDISEATSQAQDLYKLIVKEYPATLGYIDPHPRLKPLILETKNYVKTFEKMVTASAELLVKEEYEKVLKSLQPHQDEHDKYQVRLDIIRRVVSKLKTTRYINRALKNEWLQEENINTALRKLRNYVFSAQELIDSIEEEQMLIATKYQEFQNTIPKDPNVAVKMNIYRSQVEKLEDTIRKAEKLFLQENDREAAEKILSGSEKSSQSAEEILQPYEKFQSDIIKGLTYIYEDINQKIEALETLRQKKSSKGEVLKMIAQKSQEYSDLQDKTPQVESLLRQVTSIPKNLGIAAPPKQIAASIGEAKNYAQNLRSLIAAANEDLANNKTADAKEKLEKSASKYEKIMEKLTAASDIMREIKQTAKALQIENSKRAKEYSKRIVYMRKQQSTLQNMLLTFKKNIDNFNKVLPPSHAFRKELQRYMNKYTSFERLAKTIDRELTVADNYFENKKINEALTHLKEKNALTKQAQNSIGEMTQSFSEIKRFITVVEQQKRQFQVAKRVLHIEKKLETYTSRLQNILLPLEKKASQLRKEFPTSKGYQDINSASQQTLKLARRIYSFYRKKLTESQTFTNKKMYEKALNVLAKYEGKRLSPANFVQDLKNLQSDLNNKLGQAKLQKQSNRKTNEAQVLIDELTVRRAKLQQIIPTLKSDLATLRNLYPNVLKETVGFSGAEKYLQFAQQEIEEINELLQESQLFMVQKKYSAVVTLLKPYTKGGEIISVLSTLETLQKNSRSLIAKMQNPQQKQQVQKKLLAQQQKERRLKDLQRSPGDWYDNVTQVFNQYEKLSSQIVGSLKGRGSRFVHSTIQKRMRTIREYPQQIAEIDYSLEFIKQKGKNIANEISLGKKKDLAKYLQTKNIDINVDSEIFQLQSAVSNLRGELRLGGWIEEETLRQYLRALDAIKRAFEQQYREVSSPVISLQAQIPH</sequence>
<dbReference type="EMBL" id="AP019860">
    <property type="protein sequence ID" value="BBM83865.1"/>
    <property type="molecule type" value="Genomic_DNA"/>
</dbReference>
<protein>
    <submittedName>
        <fullName evidence="3">Uncharacterized protein</fullName>
    </submittedName>
</protein>
<evidence type="ECO:0000313" key="4">
    <source>
        <dbReference type="Proteomes" id="UP000326354"/>
    </source>
</evidence>
<feature type="coiled-coil region" evidence="1">
    <location>
        <begin position="479"/>
        <end position="506"/>
    </location>
</feature>
<accession>A0A5S9INM3</accession>
<evidence type="ECO:0000256" key="2">
    <source>
        <dbReference type="SAM" id="Phobius"/>
    </source>
</evidence>
<keyword evidence="4" id="KW-1185">Reference proteome</keyword>
<reference evidence="3 4" key="1">
    <citation type="submission" date="2019-08" db="EMBL/GenBank/DDBJ databases">
        <title>Complete genome sequence of Candidatus Uab amorphum.</title>
        <authorList>
            <person name="Shiratori T."/>
            <person name="Suzuki S."/>
            <person name="Kakizawa Y."/>
            <person name="Ishida K."/>
        </authorList>
    </citation>
    <scope>NUCLEOTIDE SEQUENCE [LARGE SCALE GENOMIC DNA]</scope>
    <source>
        <strain evidence="3 4">SRT547</strain>
    </source>
</reference>
<organism evidence="3 4">
    <name type="scientific">Uabimicrobium amorphum</name>
    <dbReference type="NCBI Taxonomy" id="2596890"/>
    <lineage>
        <taxon>Bacteria</taxon>
        <taxon>Pseudomonadati</taxon>
        <taxon>Planctomycetota</taxon>
        <taxon>Candidatus Uabimicrobiia</taxon>
        <taxon>Candidatus Uabimicrobiales</taxon>
        <taxon>Candidatus Uabimicrobiaceae</taxon>
        <taxon>Candidatus Uabimicrobium</taxon>
    </lineage>
</organism>
<keyword evidence="2" id="KW-0472">Membrane</keyword>
<name>A0A5S9INM3_UABAM</name>
<keyword evidence="1" id="KW-0175">Coiled coil</keyword>
<evidence type="ECO:0000313" key="3">
    <source>
        <dbReference type="EMBL" id="BBM83865.1"/>
    </source>
</evidence>
<gene>
    <name evidence="3" type="ORF">UABAM_02220</name>
</gene>